<dbReference type="InterPro" id="IPR050300">
    <property type="entry name" value="GDXG_lipolytic_enzyme"/>
</dbReference>
<dbReference type="SUPFAM" id="SSF53474">
    <property type="entry name" value="alpha/beta-Hydrolases"/>
    <property type="match status" value="1"/>
</dbReference>
<dbReference type="PANTHER" id="PTHR48081">
    <property type="entry name" value="AB HYDROLASE SUPERFAMILY PROTEIN C4A8.06C"/>
    <property type="match status" value="1"/>
</dbReference>
<evidence type="ECO:0000313" key="4">
    <source>
        <dbReference type="Proteomes" id="UP000190897"/>
    </source>
</evidence>
<feature type="domain" description="BD-FAE-like" evidence="2">
    <location>
        <begin position="51"/>
        <end position="229"/>
    </location>
</feature>
<dbReference type="Proteomes" id="UP000190897">
    <property type="component" value="Unassembled WGS sequence"/>
</dbReference>
<sequence>MKSEARITLIVLIILLGAFMLTLSGCSFKRITKSKNIVYQKADKTSTEQQLNVFAPKKHSEPKNVLIFVHGGNWNSGKKSQYNIIGGHWAKKDVVTVIVDYPLSPAADYAAMAISVAKSVKWVKENISQYGGDPDKIFLSGHSAGGHLAALLATDEHYFKNIGLEKPLAGLILIDAAGLDMHGYLTEEKFEKGNTYLNTFSNDPKTWKEATPLYHLHHNMPPMLIYRGGKTYPSILKSNEKFIAALQPYATETPYHIQKSKKHIPMITQFFNPWNARYGEILEFMNMAGNRKDLPEGKRDAAFLPINLKPGPLTTNP</sequence>
<organism evidence="3 4">
    <name type="scientific">Dyadobacter psychrophilus</name>
    <dbReference type="NCBI Taxonomy" id="651661"/>
    <lineage>
        <taxon>Bacteria</taxon>
        <taxon>Pseudomonadati</taxon>
        <taxon>Bacteroidota</taxon>
        <taxon>Cytophagia</taxon>
        <taxon>Cytophagales</taxon>
        <taxon>Spirosomataceae</taxon>
        <taxon>Dyadobacter</taxon>
    </lineage>
</organism>
<dbReference type="RefSeq" id="WP_229208568.1">
    <property type="nucleotide sequence ID" value="NZ_FUZA01000010.1"/>
</dbReference>
<proteinExistence type="predicted"/>
<dbReference type="InterPro" id="IPR029058">
    <property type="entry name" value="AB_hydrolase_fold"/>
</dbReference>
<name>A0A1T5HB02_9BACT</name>
<dbReference type="PANTHER" id="PTHR48081:SF33">
    <property type="entry name" value="KYNURENINE FORMAMIDASE"/>
    <property type="match status" value="1"/>
</dbReference>
<keyword evidence="1" id="KW-0378">Hydrolase</keyword>
<accession>A0A1T5HB02</accession>
<dbReference type="InterPro" id="IPR049492">
    <property type="entry name" value="BD-FAE-like_dom"/>
</dbReference>
<dbReference type="GO" id="GO:0016787">
    <property type="term" value="F:hydrolase activity"/>
    <property type="evidence" value="ECO:0007669"/>
    <property type="project" value="UniProtKB-KW"/>
</dbReference>
<evidence type="ECO:0000313" key="3">
    <source>
        <dbReference type="EMBL" id="SKC17858.1"/>
    </source>
</evidence>
<protein>
    <submittedName>
        <fullName evidence="3">Acetyl esterase/lipase</fullName>
    </submittedName>
</protein>
<gene>
    <name evidence="3" type="ORF">SAMN05660293_05212</name>
</gene>
<dbReference type="PROSITE" id="PS51257">
    <property type="entry name" value="PROKAR_LIPOPROTEIN"/>
    <property type="match status" value="1"/>
</dbReference>
<evidence type="ECO:0000256" key="1">
    <source>
        <dbReference type="ARBA" id="ARBA00022801"/>
    </source>
</evidence>
<dbReference type="AlphaFoldDB" id="A0A1T5HB02"/>
<dbReference type="EMBL" id="FUZA01000010">
    <property type="protein sequence ID" value="SKC17858.1"/>
    <property type="molecule type" value="Genomic_DNA"/>
</dbReference>
<dbReference type="Pfam" id="PF20434">
    <property type="entry name" value="BD-FAE"/>
    <property type="match status" value="1"/>
</dbReference>
<dbReference type="STRING" id="651661.SAMN05660293_05212"/>
<reference evidence="4" key="1">
    <citation type="submission" date="2017-02" db="EMBL/GenBank/DDBJ databases">
        <authorList>
            <person name="Varghese N."/>
            <person name="Submissions S."/>
        </authorList>
    </citation>
    <scope>NUCLEOTIDE SEQUENCE [LARGE SCALE GENOMIC DNA]</scope>
    <source>
        <strain evidence="4">DSM 22270</strain>
    </source>
</reference>
<evidence type="ECO:0000259" key="2">
    <source>
        <dbReference type="Pfam" id="PF20434"/>
    </source>
</evidence>
<dbReference type="Gene3D" id="3.40.50.1820">
    <property type="entry name" value="alpha/beta hydrolase"/>
    <property type="match status" value="1"/>
</dbReference>
<keyword evidence="4" id="KW-1185">Reference proteome</keyword>